<dbReference type="SUPFAM" id="SSF46626">
    <property type="entry name" value="Cytochrome c"/>
    <property type="match status" value="1"/>
</dbReference>
<protein>
    <submittedName>
        <fullName evidence="7">C-type cytochrome</fullName>
    </submittedName>
</protein>
<dbReference type="RefSeq" id="WP_354615237.1">
    <property type="nucleotide sequence ID" value="NZ_JBEXAE010000004.1"/>
</dbReference>
<feature type="domain" description="Cytochrome c" evidence="6">
    <location>
        <begin position="183"/>
        <end position="266"/>
    </location>
</feature>
<dbReference type="PROSITE" id="PS51257">
    <property type="entry name" value="PROKAR_LIPOPROTEIN"/>
    <property type="match status" value="1"/>
</dbReference>
<evidence type="ECO:0000313" key="8">
    <source>
        <dbReference type="Proteomes" id="UP001549799"/>
    </source>
</evidence>
<evidence type="ECO:0000256" key="2">
    <source>
        <dbReference type="ARBA" id="ARBA00022723"/>
    </source>
</evidence>
<dbReference type="PROSITE" id="PS51007">
    <property type="entry name" value="CYTC"/>
    <property type="match status" value="1"/>
</dbReference>
<accession>A0ABV2SUJ2</accession>
<proteinExistence type="predicted"/>
<gene>
    <name evidence="7" type="ORF">ABXZ36_09275</name>
</gene>
<dbReference type="EMBL" id="JBEXAE010000004">
    <property type="protein sequence ID" value="MET6990836.1"/>
    <property type="molecule type" value="Genomic_DNA"/>
</dbReference>
<sequence>MSKINSILIMIVCFFMSCSPSNNSESISKSGSNQVNETKLIFDIDSLLNKEKLDTIQIKLDWVTKKANKRYKGVSTKYLFSKLITNHKIDTTNKEVIFLCKDGYSARVPFYQLLTEKGYLVNKDVDARLQWDEEIDEKFTPCYLVWSIDKDENNFSFPYGIIQIKIVDINEEYKDANPINGTQNVHKGFSIFKKQCIKCHPINKVGGVVGPELNTPMNVTEYWKIEHLESFILNPDKYRYNSKMPTIHDLSNNDVKLIIEYLKHMSKNKKF</sequence>
<name>A0ABV2SUJ2_9FLAO</name>
<dbReference type="Proteomes" id="UP001549799">
    <property type="component" value="Unassembled WGS sequence"/>
</dbReference>
<dbReference type="InterPro" id="IPR036909">
    <property type="entry name" value="Cyt_c-like_dom_sf"/>
</dbReference>
<reference evidence="7 8" key="1">
    <citation type="submission" date="2024-07" db="EMBL/GenBank/DDBJ databases">
        <title>The genome sequence of type strain Sediminicola arcticus GDMCC 1.2805.</title>
        <authorList>
            <person name="Liu Y."/>
        </authorList>
    </citation>
    <scope>NUCLEOTIDE SEQUENCE [LARGE SCALE GENOMIC DNA]</scope>
    <source>
        <strain evidence="7 8">GDMCC 1.2805</strain>
    </source>
</reference>
<evidence type="ECO:0000256" key="3">
    <source>
        <dbReference type="ARBA" id="ARBA00023004"/>
    </source>
</evidence>
<feature type="signal peptide" evidence="5">
    <location>
        <begin position="1"/>
        <end position="23"/>
    </location>
</feature>
<evidence type="ECO:0000313" key="7">
    <source>
        <dbReference type="EMBL" id="MET6990836.1"/>
    </source>
</evidence>
<evidence type="ECO:0000256" key="4">
    <source>
        <dbReference type="PROSITE-ProRule" id="PRU00433"/>
    </source>
</evidence>
<keyword evidence="5" id="KW-0732">Signal</keyword>
<evidence type="ECO:0000256" key="5">
    <source>
        <dbReference type="SAM" id="SignalP"/>
    </source>
</evidence>
<evidence type="ECO:0000259" key="6">
    <source>
        <dbReference type="PROSITE" id="PS51007"/>
    </source>
</evidence>
<keyword evidence="3 4" id="KW-0408">Iron</keyword>
<feature type="chain" id="PRO_5046554147" evidence="5">
    <location>
        <begin position="24"/>
        <end position="271"/>
    </location>
</feature>
<dbReference type="InterPro" id="IPR009056">
    <property type="entry name" value="Cyt_c-like_dom"/>
</dbReference>
<evidence type="ECO:0000256" key="1">
    <source>
        <dbReference type="ARBA" id="ARBA00022617"/>
    </source>
</evidence>
<keyword evidence="8" id="KW-1185">Reference proteome</keyword>
<organism evidence="7 8">
    <name type="scientific">Sediminicola arcticus</name>
    <dbReference type="NCBI Taxonomy" id="1574308"/>
    <lineage>
        <taxon>Bacteria</taxon>
        <taxon>Pseudomonadati</taxon>
        <taxon>Bacteroidota</taxon>
        <taxon>Flavobacteriia</taxon>
        <taxon>Flavobacteriales</taxon>
        <taxon>Flavobacteriaceae</taxon>
        <taxon>Sediminicola</taxon>
    </lineage>
</organism>
<keyword evidence="1 4" id="KW-0349">Heme</keyword>
<comment type="caution">
    <text evidence="7">The sequence shown here is derived from an EMBL/GenBank/DDBJ whole genome shotgun (WGS) entry which is preliminary data.</text>
</comment>
<dbReference type="Pfam" id="PF13442">
    <property type="entry name" value="Cytochrome_CBB3"/>
    <property type="match status" value="1"/>
</dbReference>
<keyword evidence="2 4" id="KW-0479">Metal-binding</keyword>
<dbReference type="Gene3D" id="1.10.760.10">
    <property type="entry name" value="Cytochrome c-like domain"/>
    <property type="match status" value="1"/>
</dbReference>